<keyword evidence="2" id="KW-1185">Reference proteome</keyword>
<dbReference type="Proteomes" id="UP000325577">
    <property type="component" value="Linkage Group LG20"/>
</dbReference>
<protein>
    <submittedName>
        <fullName evidence="1">Uncharacterized protein</fullName>
    </submittedName>
</protein>
<gene>
    <name evidence="1" type="ORF">F0562_034430</name>
</gene>
<sequence>MVASHPRAMLTDSDGGLTGSLTPDEFFSKLSVSVHLSLFHSTDADGLSQFSSLPQCRRRRSRSVFFHSTAPTVSHKVLLFHSADGLSLRFSLFWLPLLELSLLGSDCRTLFGWRHSSTSNICIKRVERIVNGYLCYICCRIRQWIHHLYYKWESLKQYLFQLPMQKLQAARIHLIDVRIIGSVFF</sequence>
<dbReference type="AlphaFoldDB" id="A0A5J5AJX0"/>
<evidence type="ECO:0000313" key="1">
    <source>
        <dbReference type="EMBL" id="KAA8529966.1"/>
    </source>
</evidence>
<name>A0A5J5AJX0_9ASTE</name>
<dbReference type="EMBL" id="CM018044">
    <property type="protein sequence ID" value="KAA8529966.1"/>
    <property type="molecule type" value="Genomic_DNA"/>
</dbReference>
<evidence type="ECO:0000313" key="2">
    <source>
        <dbReference type="Proteomes" id="UP000325577"/>
    </source>
</evidence>
<reference evidence="1 2" key="1">
    <citation type="submission" date="2019-09" db="EMBL/GenBank/DDBJ databases">
        <title>A chromosome-level genome assembly of the Chinese tupelo Nyssa sinensis.</title>
        <authorList>
            <person name="Yang X."/>
            <person name="Kang M."/>
            <person name="Yang Y."/>
            <person name="Xiong H."/>
            <person name="Wang M."/>
            <person name="Zhang Z."/>
            <person name="Wang Z."/>
            <person name="Wu H."/>
            <person name="Ma T."/>
            <person name="Liu J."/>
            <person name="Xi Z."/>
        </authorList>
    </citation>
    <scope>NUCLEOTIDE SEQUENCE [LARGE SCALE GENOMIC DNA]</scope>
    <source>
        <strain evidence="1">J267</strain>
        <tissue evidence="1">Leaf</tissue>
    </source>
</reference>
<accession>A0A5J5AJX0</accession>
<organism evidence="1 2">
    <name type="scientific">Nyssa sinensis</name>
    <dbReference type="NCBI Taxonomy" id="561372"/>
    <lineage>
        <taxon>Eukaryota</taxon>
        <taxon>Viridiplantae</taxon>
        <taxon>Streptophyta</taxon>
        <taxon>Embryophyta</taxon>
        <taxon>Tracheophyta</taxon>
        <taxon>Spermatophyta</taxon>
        <taxon>Magnoliopsida</taxon>
        <taxon>eudicotyledons</taxon>
        <taxon>Gunneridae</taxon>
        <taxon>Pentapetalae</taxon>
        <taxon>asterids</taxon>
        <taxon>Cornales</taxon>
        <taxon>Nyssaceae</taxon>
        <taxon>Nyssa</taxon>
    </lineage>
</organism>
<proteinExistence type="predicted"/>